<dbReference type="GO" id="GO:0003743">
    <property type="term" value="F:translation initiation factor activity"/>
    <property type="evidence" value="ECO:0007669"/>
    <property type="project" value="UniProtKB-KW"/>
</dbReference>
<keyword evidence="2 8" id="KW-0396">Initiation factor</keyword>
<dbReference type="EMBL" id="JAODAN010000002">
    <property type="protein sequence ID" value="KAK1926713.1"/>
    <property type="molecule type" value="Genomic_DNA"/>
</dbReference>
<dbReference type="InterPro" id="IPR003307">
    <property type="entry name" value="W2_domain"/>
</dbReference>
<evidence type="ECO:0000256" key="4">
    <source>
        <dbReference type="ARBA" id="ARBA00022917"/>
    </source>
</evidence>
<evidence type="ECO:0000256" key="2">
    <source>
        <dbReference type="ARBA" id="ARBA00022540"/>
    </source>
</evidence>
<keyword evidence="9" id="KW-1185">Reference proteome</keyword>
<dbReference type="SMART" id="SM00515">
    <property type="entry name" value="eIF5C"/>
    <property type="match status" value="1"/>
</dbReference>
<dbReference type="Pfam" id="PF02020">
    <property type="entry name" value="W2"/>
    <property type="match status" value="1"/>
</dbReference>
<keyword evidence="3" id="KW-0547">Nucleotide-binding</keyword>
<dbReference type="GO" id="GO:0001732">
    <property type="term" value="P:formation of cytoplasmic translation initiation complex"/>
    <property type="evidence" value="ECO:0007669"/>
    <property type="project" value="TreeGrafter"/>
</dbReference>
<dbReference type="Gene3D" id="1.25.40.180">
    <property type="match status" value="1"/>
</dbReference>
<evidence type="ECO:0000256" key="6">
    <source>
        <dbReference type="SAM" id="MobiDB-lite"/>
    </source>
</evidence>
<dbReference type="FunFam" id="3.30.30.170:FF:000002">
    <property type="entry name" value="Eukaryotic translation initiation factor 5"/>
    <property type="match status" value="1"/>
</dbReference>
<dbReference type="SUPFAM" id="SSF75689">
    <property type="entry name" value="Zinc-binding domain of translation initiation factor 2 beta"/>
    <property type="match status" value="1"/>
</dbReference>
<dbReference type="Gene3D" id="2.20.25.350">
    <property type="match status" value="1"/>
</dbReference>
<dbReference type="InterPro" id="IPR016190">
    <property type="entry name" value="Transl_init_fac_IF2/IF5_Zn-bd"/>
</dbReference>
<dbReference type="PROSITE" id="PS51363">
    <property type="entry name" value="W2"/>
    <property type="match status" value="1"/>
</dbReference>
<feature type="compositionally biased region" description="Acidic residues" evidence="6">
    <location>
        <begin position="232"/>
        <end position="242"/>
    </location>
</feature>
<dbReference type="AlphaFoldDB" id="A0AAD9FV79"/>
<evidence type="ECO:0000259" key="7">
    <source>
        <dbReference type="PROSITE" id="PS51363"/>
    </source>
</evidence>
<feature type="region of interest" description="Disordered" evidence="6">
    <location>
        <begin position="205"/>
        <end position="243"/>
    </location>
</feature>
<dbReference type="GO" id="GO:0005829">
    <property type="term" value="C:cytosol"/>
    <property type="evidence" value="ECO:0007669"/>
    <property type="project" value="TreeGrafter"/>
</dbReference>
<dbReference type="Gene3D" id="3.30.30.170">
    <property type="match status" value="1"/>
</dbReference>
<dbReference type="InterPro" id="IPR045196">
    <property type="entry name" value="IF2/IF5"/>
</dbReference>
<name>A0AAD9FV79_PAPLA</name>
<proteinExistence type="inferred from homology"/>
<dbReference type="GO" id="GO:0005525">
    <property type="term" value="F:GTP binding"/>
    <property type="evidence" value="ECO:0007669"/>
    <property type="project" value="UniProtKB-KW"/>
</dbReference>
<feature type="domain" description="W2" evidence="7">
    <location>
        <begin position="233"/>
        <end position="396"/>
    </location>
</feature>
<dbReference type="SMART" id="SM00653">
    <property type="entry name" value="eIF2B_5"/>
    <property type="match status" value="1"/>
</dbReference>
<accession>A0AAD9FV79</accession>
<feature type="region of interest" description="Disordered" evidence="6">
    <location>
        <begin position="142"/>
        <end position="173"/>
    </location>
</feature>
<dbReference type="Proteomes" id="UP001182556">
    <property type="component" value="Unassembled WGS sequence"/>
</dbReference>
<dbReference type="InterPro" id="IPR002735">
    <property type="entry name" value="Transl_init_fac_IF2/IF5_dom"/>
</dbReference>
<protein>
    <submittedName>
        <fullName evidence="8">Translation initiation factor</fullName>
    </submittedName>
</protein>
<dbReference type="GO" id="GO:0005092">
    <property type="term" value="F:GDP-dissociation inhibitor activity"/>
    <property type="evidence" value="ECO:0007669"/>
    <property type="project" value="TreeGrafter"/>
</dbReference>
<dbReference type="InterPro" id="IPR016189">
    <property type="entry name" value="Transl_init_fac_IF2/IF5_N"/>
</dbReference>
<evidence type="ECO:0000313" key="8">
    <source>
        <dbReference type="EMBL" id="KAK1926713.1"/>
    </source>
</evidence>
<dbReference type="CDD" id="cd11561">
    <property type="entry name" value="W2_eIF5"/>
    <property type="match status" value="1"/>
</dbReference>
<dbReference type="FunFam" id="2.20.25.350:FF:000001">
    <property type="entry name" value="Eukaryotic translation initiation factor 5"/>
    <property type="match status" value="1"/>
</dbReference>
<dbReference type="SUPFAM" id="SSF48371">
    <property type="entry name" value="ARM repeat"/>
    <property type="match status" value="1"/>
</dbReference>
<dbReference type="GO" id="GO:0071074">
    <property type="term" value="F:eukaryotic initiation factor eIF2 binding"/>
    <property type="evidence" value="ECO:0007669"/>
    <property type="project" value="TreeGrafter"/>
</dbReference>
<keyword evidence="5" id="KW-0342">GTP-binding</keyword>
<evidence type="ECO:0000313" key="9">
    <source>
        <dbReference type="Proteomes" id="UP001182556"/>
    </source>
</evidence>
<reference evidence="8" key="1">
    <citation type="submission" date="2023-02" db="EMBL/GenBank/DDBJ databases">
        <title>Identification and recombinant expression of a fungal hydrolase from Papiliotrema laurentii that hydrolyzes apple cutin and clears colloidal polyester polyurethane.</title>
        <authorList>
            <consortium name="DOE Joint Genome Institute"/>
            <person name="Roman V.A."/>
            <person name="Bojanowski C."/>
            <person name="Crable B.R."/>
            <person name="Wagner D.N."/>
            <person name="Hung C.S."/>
            <person name="Nadeau L.J."/>
            <person name="Schratz L."/>
            <person name="Haridas S."/>
            <person name="Pangilinan J."/>
            <person name="Lipzen A."/>
            <person name="Na H."/>
            <person name="Yan M."/>
            <person name="Ng V."/>
            <person name="Grigoriev I.V."/>
            <person name="Spatafora J.W."/>
            <person name="Barlow D."/>
            <person name="Biffinger J."/>
            <person name="Kelley-Loughnane N."/>
            <person name="Varaljay V.A."/>
            <person name="Crookes-Goodson W.J."/>
        </authorList>
    </citation>
    <scope>NUCLEOTIDE SEQUENCE</scope>
    <source>
        <strain evidence="8">5307AH</strain>
    </source>
</reference>
<dbReference type="SUPFAM" id="SSF100966">
    <property type="entry name" value="Translation initiation factor 2 beta, aIF2beta, N-terminal domain"/>
    <property type="match status" value="1"/>
</dbReference>
<dbReference type="PANTHER" id="PTHR23001">
    <property type="entry name" value="EUKARYOTIC TRANSLATION INITIATION FACTOR"/>
    <property type="match status" value="1"/>
</dbReference>
<comment type="caution">
    <text evidence="8">The sequence shown here is derived from an EMBL/GenBank/DDBJ whole genome shotgun (WGS) entry which is preliminary data.</text>
</comment>
<sequence length="396" mass="43671">MATVNIRRDVDDKFYRYKMPVLQTKIEGRGNGIKTVIPNMDDVARALNRPATYPTKFFGFELGAQTTIIGDRYIVNGAHQADRLRELLDAFIDKFVLCPSCKNPETEIIIKGKSGHEDMIRDCKACGANTQMDMRHKLVSFILKNPPQKKEKGKKGKKSSGMTAEANTGGPMVFDKEEIDGEAEDETPPGDQGVPTKGTEIDAILGRSDPVLDNPDAAEEVSKKLSKLEVNGGDEEEEDEDSPYATLGAWLEDNKDASDADIINQIKSLDIAGKHKVLIEIGHHLFTDKVDKEVTARASLLQALVTGEKHQKSLLGGLERLLALSPNSDELLAAGITSKTLMALYQADLLDEDVVTQWGTHVSKKYVDKEKSKKVRKSADAFLKWLAEADEDSDDE</sequence>
<organism evidence="8 9">
    <name type="scientific">Papiliotrema laurentii</name>
    <name type="common">Cryptococcus laurentii</name>
    <dbReference type="NCBI Taxonomy" id="5418"/>
    <lineage>
        <taxon>Eukaryota</taxon>
        <taxon>Fungi</taxon>
        <taxon>Dikarya</taxon>
        <taxon>Basidiomycota</taxon>
        <taxon>Agaricomycotina</taxon>
        <taxon>Tremellomycetes</taxon>
        <taxon>Tremellales</taxon>
        <taxon>Rhynchogastremaceae</taxon>
        <taxon>Papiliotrema</taxon>
    </lineage>
</organism>
<dbReference type="Pfam" id="PF01873">
    <property type="entry name" value="eIF-5_eIF-2B"/>
    <property type="match status" value="1"/>
</dbReference>
<comment type="similarity">
    <text evidence="1">Belongs to the eIF-2-beta/eIF-5 family.</text>
</comment>
<dbReference type="InterPro" id="IPR016024">
    <property type="entry name" value="ARM-type_fold"/>
</dbReference>
<evidence type="ECO:0000256" key="3">
    <source>
        <dbReference type="ARBA" id="ARBA00022741"/>
    </source>
</evidence>
<keyword evidence="4" id="KW-0648">Protein biosynthesis</keyword>
<evidence type="ECO:0000256" key="5">
    <source>
        <dbReference type="ARBA" id="ARBA00023134"/>
    </source>
</evidence>
<gene>
    <name evidence="8" type="ORF">DB88DRAFT_178287</name>
</gene>
<dbReference type="PANTHER" id="PTHR23001:SF7">
    <property type="entry name" value="EUKARYOTIC TRANSLATION INITIATION FACTOR 5"/>
    <property type="match status" value="1"/>
</dbReference>
<evidence type="ECO:0000256" key="1">
    <source>
        <dbReference type="ARBA" id="ARBA00010397"/>
    </source>
</evidence>